<organism evidence="1 2">
    <name type="scientific">Okeania hirsuta</name>
    <dbReference type="NCBI Taxonomy" id="1458930"/>
    <lineage>
        <taxon>Bacteria</taxon>
        <taxon>Bacillati</taxon>
        <taxon>Cyanobacteriota</taxon>
        <taxon>Cyanophyceae</taxon>
        <taxon>Oscillatoriophycideae</taxon>
        <taxon>Oscillatoriales</taxon>
        <taxon>Microcoleaceae</taxon>
        <taxon>Okeania</taxon>
    </lineage>
</organism>
<evidence type="ECO:0000313" key="1">
    <source>
        <dbReference type="EMBL" id="RQH57545.1"/>
    </source>
</evidence>
<gene>
    <name evidence="1" type="ORF">D5R40_00800</name>
</gene>
<dbReference type="Proteomes" id="UP000269154">
    <property type="component" value="Unassembled WGS sequence"/>
</dbReference>
<proteinExistence type="predicted"/>
<accession>A0A3N6P005</accession>
<keyword evidence="2" id="KW-1185">Reference proteome</keyword>
<dbReference type="EMBL" id="RCBY01000002">
    <property type="protein sequence ID" value="RQH57545.1"/>
    <property type="molecule type" value="Genomic_DNA"/>
</dbReference>
<dbReference type="RefSeq" id="WP_124146217.1">
    <property type="nucleotide sequence ID" value="NZ_CAWOKI010000144.1"/>
</dbReference>
<comment type="caution">
    <text evidence="1">The sequence shown here is derived from an EMBL/GenBank/DDBJ whole genome shotgun (WGS) entry which is preliminary data.</text>
</comment>
<evidence type="ECO:0000313" key="2">
    <source>
        <dbReference type="Proteomes" id="UP000269154"/>
    </source>
</evidence>
<reference evidence="1 2" key="1">
    <citation type="journal article" date="2018" name="ACS Chem. Biol.">
        <title>Ketoreductase domain dysfunction expands chemodiversity: malyngamide biosynthesis in the cyanobacterium Okeania hirsuta.</title>
        <authorList>
            <person name="Moss N.A."/>
            <person name="Leao T."/>
            <person name="Rankin M."/>
            <person name="McCullough T.M."/>
            <person name="Qu P."/>
            <person name="Korobeynikov A."/>
            <person name="Smith J.L."/>
            <person name="Gerwick L."/>
            <person name="Gerwick W.H."/>
        </authorList>
    </citation>
    <scope>NUCLEOTIDE SEQUENCE [LARGE SCALE GENOMIC DNA]</scope>
    <source>
        <strain evidence="1 2">PAB10Feb10-1</strain>
    </source>
</reference>
<name>A0A3N6P005_9CYAN</name>
<protein>
    <submittedName>
        <fullName evidence="1">Uncharacterized protein</fullName>
    </submittedName>
</protein>
<dbReference type="AlphaFoldDB" id="A0A3N6P005"/>
<sequence>MSNAGDKVTVKEDWIIVDKQKGKYIRKSKKITNLSEPENKNNWTSFAKEHDIKYQTLKTYWRRHDESIFEEINQDIEQNFDKYTKLFAQKIQEILGENDNDK</sequence>